<dbReference type="Pfam" id="PF00355">
    <property type="entry name" value="Rieske"/>
    <property type="match status" value="1"/>
</dbReference>
<dbReference type="AlphaFoldDB" id="A0A381R281"/>
<evidence type="ECO:0000256" key="5">
    <source>
        <dbReference type="ARBA" id="ARBA00023014"/>
    </source>
</evidence>
<dbReference type="InterPro" id="IPR050584">
    <property type="entry name" value="Cholesterol_7-desaturase"/>
</dbReference>
<dbReference type="InterPro" id="IPR044043">
    <property type="entry name" value="VanA_C_cat"/>
</dbReference>
<dbReference type="GO" id="GO:0046872">
    <property type="term" value="F:metal ion binding"/>
    <property type="evidence" value="ECO:0007669"/>
    <property type="project" value="UniProtKB-KW"/>
</dbReference>
<dbReference type="Gene3D" id="3.90.380.10">
    <property type="entry name" value="Naphthalene 1,2-dioxygenase Alpha Subunit, Chain A, domain 1"/>
    <property type="match status" value="1"/>
</dbReference>
<evidence type="ECO:0000256" key="3">
    <source>
        <dbReference type="ARBA" id="ARBA00023002"/>
    </source>
</evidence>
<evidence type="ECO:0000256" key="1">
    <source>
        <dbReference type="ARBA" id="ARBA00022714"/>
    </source>
</evidence>
<keyword evidence="4" id="KW-0408">Iron</keyword>
<dbReference type="Pfam" id="PF19112">
    <property type="entry name" value="VanA_C"/>
    <property type="match status" value="1"/>
</dbReference>
<sequence length="325" mass="36927">VIDDPVLVDDWHVVARATDVAESAVVSARLLDEDLVLWRRNGEVMAWRDLCPHRGTRLSLGQVDERGLVCPYHGWTYDQTGTCVRIPSRPDTKPPAKACTEVYLVRERYGLIWVSLGDPKQDIPPFREWNDSSFRHVLGGPYRIAAAGPRIIENFLDFTHLPFVHEGILGTRDRAEAADYEVEVGPDGITAREIYTWTPDPDGSGHAQMAKWLYRVLRPLTAYIELTPADSDSERYVMLFSVTPVSESESIGWMWNSMDYNHEMSDEDFLAYVDEIVFQDIPIIESQRPELLPVDLQADVHVKPDATSIAYRRWLKELGLSTGTL</sequence>
<organism evidence="7">
    <name type="scientific">marine metagenome</name>
    <dbReference type="NCBI Taxonomy" id="408172"/>
    <lineage>
        <taxon>unclassified sequences</taxon>
        <taxon>metagenomes</taxon>
        <taxon>ecological metagenomes</taxon>
    </lineage>
</organism>
<dbReference type="EMBL" id="UINC01001573">
    <property type="protein sequence ID" value="SUZ83957.1"/>
    <property type="molecule type" value="Genomic_DNA"/>
</dbReference>
<keyword evidence="2" id="KW-0479">Metal-binding</keyword>
<evidence type="ECO:0000256" key="4">
    <source>
        <dbReference type="ARBA" id="ARBA00023004"/>
    </source>
</evidence>
<dbReference type="GO" id="GO:0016491">
    <property type="term" value="F:oxidoreductase activity"/>
    <property type="evidence" value="ECO:0007669"/>
    <property type="project" value="UniProtKB-KW"/>
</dbReference>
<dbReference type="InterPro" id="IPR017941">
    <property type="entry name" value="Rieske_2Fe-2S"/>
</dbReference>
<keyword evidence="5" id="KW-0411">Iron-sulfur</keyword>
<dbReference type="PANTHER" id="PTHR21266:SF60">
    <property type="entry name" value="3-KETOSTEROID-9-ALPHA-MONOOXYGENASE, OXYGENASE COMPONENT"/>
    <property type="match status" value="1"/>
</dbReference>
<accession>A0A381R281</accession>
<gene>
    <name evidence="7" type="ORF">METZ01_LOCUS36811</name>
</gene>
<name>A0A381R281_9ZZZZ</name>
<evidence type="ECO:0000256" key="2">
    <source>
        <dbReference type="ARBA" id="ARBA00022723"/>
    </source>
</evidence>
<feature type="domain" description="Rieske" evidence="6">
    <location>
        <begin position="11"/>
        <end position="114"/>
    </location>
</feature>
<evidence type="ECO:0000313" key="7">
    <source>
        <dbReference type="EMBL" id="SUZ83957.1"/>
    </source>
</evidence>
<proteinExistence type="predicted"/>
<dbReference type="SUPFAM" id="SSF55961">
    <property type="entry name" value="Bet v1-like"/>
    <property type="match status" value="1"/>
</dbReference>
<keyword evidence="3" id="KW-0560">Oxidoreductase</keyword>
<dbReference type="CDD" id="cd03469">
    <property type="entry name" value="Rieske_RO_Alpha_N"/>
    <property type="match status" value="1"/>
</dbReference>
<dbReference type="SUPFAM" id="SSF50022">
    <property type="entry name" value="ISP domain"/>
    <property type="match status" value="1"/>
</dbReference>
<dbReference type="PROSITE" id="PS51296">
    <property type="entry name" value="RIESKE"/>
    <property type="match status" value="1"/>
</dbReference>
<dbReference type="InterPro" id="IPR036922">
    <property type="entry name" value="Rieske_2Fe-2S_sf"/>
</dbReference>
<dbReference type="Gene3D" id="2.102.10.10">
    <property type="entry name" value="Rieske [2Fe-2S] iron-sulphur domain"/>
    <property type="match status" value="1"/>
</dbReference>
<dbReference type="PANTHER" id="PTHR21266">
    <property type="entry name" value="IRON-SULFUR DOMAIN CONTAINING PROTEIN"/>
    <property type="match status" value="1"/>
</dbReference>
<feature type="non-terminal residue" evidence="7">
    <location>
        <position position="1"/>
    </location>
</feature>
<reference evidence="7" key="1">
    <citation type="submission" date="2018-05" db="EMBL/GenBank/DDBJ databases">
        <authorList>
            <person name="Lanie J.A."/>
            <person name="Ng W.-L."/>
            <person name="Kazmierczak K.M."/>
            <person name="Andrzejewski T.M."/>
            <person name="Davidsen T.M."/>
            <person name="Wayne K.J."/>
            <person name="Tettelin H."/>
            <person name="Glass J.I."/>
            <person name="Rusch D."/>
            <person name="Podicherti R."/>
            <person name="Tsui H.-C.T."/>
            <person name="Winkler M.E."/>
        </authorList>
    </citation>
    <scope>NUCLEOTIDE SEQUENCE</scope>
</reference>
<dbReference type="GO" id="GO:0051537">
    <property type="term" value="F:2 iron, 2 sulfur cluster binding"/>
    <property type="evidence" value="ECO:0007669"/>
    <property type="project" value="UniProtKB-KW"/>
</dbReference>
<protein>
    <recommendedName>
        <fullName evidence="6">Rieske domain-containing protein</fullName>
    </recommendedName>
</protein>
<evidence type="ECO:0000259" key="6">
    <source>
        <dbReference type="PROSITE" id="PS51296"/>
    </source>
</evidence>
<keyword evidence="1" id="KW-0001">2Fe-2S</keyword>